<organism evidence="1 2">
    <name type="scientific">Tanacetum coccineum</name>
    <dbReference type="NCBI Taxonomy" id="301880"/>
    <lineage>
        <taxon>Eukaryota</taxon>
        <taxon>Viridiplantae</taxon>
        <taxon>Streptophyta</taxon>
        <taxon>Embryophyta</taxon>
        <taxon>Tracheophyta</taxon>
        <taxon>Spermatophyta</taxon>
        <taxon>Magnoliopsida</taxon>
        <taxon>eudicotyledons</taxon>
        <taxon>Gunneridae</taxon>
        <taxon>Pentapetalae</taxon>
        <taxon>asterids</taxon>
        <taxon>campanulids</taxon>
        <taxon>Asterales</taxon>
        <taxon>Asteraceae</taxon>
        <taxon>Asteroideae</taxon>
        <taxon>Anthemideae</taxon>
        <taxon>Anthemidinae</taxon>
        <taxon>Tanacetum</taxon>
    </lineage>
</organism>
<evidence type="ECO:0000313" key="2">
    <source>
        <dbReference type="Proteomes" id="UP001151760"/>
    </source>
</evidence>
<name>A0ABQ4WH31_9ASTR</name>
<accession>A0ABQ4WH31</accession>
<comment type="caution">
    <text evidence="1">The sequence shown here is derived from an EMBL/GenBank/DDBJ whole genome shotgun (WGS) entry which is preliminary data.</text>
</comment>
<protein>
    <submittedName>
        <fullName evidence="1">Uncharacterized protein</fullName>
    </submittedName>
</protein>
<sequence>MTKTREDYGSSIARPMIDEKAGFELKEQFLKELRNNAFSRTNREDAVKHIEKFLKIVDSLNVPNVTHDQLRLYVFPISLTRAASKWLNDKPYGSITTLNSLWDYWKMGDDEEVLANEKLSDLKEGNLCEGKELINTDVLTKDIPGFKTYEEYKDEWIYEWIKGIPWDYKWYKALEDIDLKDETLYNKAILEGSMKEDEELSYDSPIDEWEDFEMNNDDTIQDRKELMDNDNDDIGDLDDYLIRKDAPYYANEEEER</sequence>
<dbReference type="EMBL" id="BQNB010008637">
    <property type="protein sequence ID" value="GJS52171.1"/>
    <property type="molecule type" value="Genomic_DNA"/>
</dbReference>
<reference evidence="1" key="2">
    <citation type="submission" date="2022-01" db="EMBL/GenBank/DDBJ databases">
        <authorList>
            <person name="Yamashiro T."/>
            <person name="Shiraishi A."/>
            <person name="Satake H."/>
            <person name="Nakayama K."/>
        </authorList>
    </citation>
    <scope>NUCLEOTIDE SEQUENCE</scope>
</reference>
<proteinExistence type="predicted"/>
<reference evidence="1" key="1">
    <citation type="journal article" date="2022" name="Int. J. Mol. Sci.">
        <title>Draft Genome of Tanacetum Coccineum: Genomic Comparison of Closely Related Tanacetum-Family Plants.</title>
        <authorList>
            <person name="Yamashiro T."/>
            <person name="Shiraishi A."/>
            <person name="Nakayama K."/>
            <person name="Satake H."/>
        </authorList>
    </citation>
    <scope>NUCLEOTIDE SEQUENCE</scope>
</reference>
<gene>
    <name evidence="1" type="ORF">Tco_0625533</name>
</gene>
<dbReference type="Proteomes" id="UP001151760">
    <property type="component" value="Unassembled WGS sequence"/>
</dbReference>
<evidence type="ECO:0000313" key="1">
    <source>
        <dbReference type="EMBL" id="GJS52171.1"/>
    </source>
</evidence>
<keyword evidence="2" id="KW-1185">Reference proteome</keyword>